<feature type="compositionally biased region" description="Basic residues" evidence="1">
    <location>
        <begin position="1"/>
        <end position="12"/>
    </location>
</feature>
<gene>
    <name evidence="2" type="ORF">QOZ84_04920</name>
</gene>
<feature type="compositionally biased region" description="Polar residues" evidence="1">
    <location>
        <begin position="13"/>
        <end position="24"/>
    </location>
</feature>
<name>A0ABT7E864_9FIRM</name>
<dbReference type="EMBL" id="JASKYM010000001">
    <property type="protein sequence ID" value="MDK2562882.1"/>
    <property type="molecule type" value="Genomic_DNA"/>
</dbReference>
<evidence type="ECO:0000313" key="3">
    <source>
        <dbReference type="Proteomes" id="UP001301012"/>
    </source>
</evidence>
<sequence>MQDLKKNKKRIANHQNKQMDNNVIEQEKHEEEEYDELNRGCGSKQKSQCSNNNNNGCNTNHNNGCNTNHNDCDCDCDCGCNTNHHNNCGCNTKPKCEPCEAEEKDCVDNKKCGPECGNPLVAPKFSTANSVPFAIEANRVFDTMMFQTFTDAIAPNGEALSFEYDVVEVRGRIPRSGQVNVTIEKICMNYSGVVIDPGCTTLEDYDLQPLDPEVGRPCETNFEYAVCGEKNIKCCNQGKGKNVVYKQRGLTVTVEDLVLELRGKCGCTEITVFAYPAVRGLGGQTRRCEDVEFIFNTLSAPICLPADGRSATLRQDFQTDLTVDCIGKAILKCVDDDPCESYYDLCIPNDIDLVLCLQCVVSTLINEQIVVLGSSDPVKPRLVDTFNKVCDFKTCGPKNDADNNHNGGCGCSR</sequence>
<organism evidence="2 3">
    <name type="scientific">Romboutsia sedimentorum</name>
    <dbReference type="NCBI Taxonomy" id="1368474"/>
    <lineage>
        <taxon>Bacteria</taxon>
        <taxon>Bacillati</taxon>
        <taxon>Bacillota</taxon>
        <taxon>Clostridia</taxon>
        <taxon>Peptostreptococcales</taxon>
        <taxon>Peptostreptococcaceae</taxon>
        <taxon>Romboutsia</taxon>
    </lineage>
</organism>
<protein>
    <recommendedName>
        <fullName evidence="4">DUF3794 domain-containing protein</fullName>
    </recommendedName>
</protein>
<accession>A0ABT7E864</accession>
<dbReference type="RefSeq" id="WP_284131833.1">
    <property type="nucleotide sequence ID" value="NZ_JASKYM010000001.1"/>
</dbReference>
<proteinExistence type="predicted"/>
<comment type="caution">
    <text evidence="2">The sequence shown here is derived from an EMBL/GenBank/DDBJ whole genome shotgun (WGS) entry which is preliminary data.</text>
</comment>
<dbReference type="Proteomes" id="UP001301012">
    <property type="component" value="Unassembled WGS sequence"/>
</dbReference>
<feature type="region of interest" description="Disordered" evidence="1">
    <location>
        <begin position="1"/>
        <end position="24"/>
    </location>
</feature>
<reference evidence="2 3" key="1">
    <citation type="submission" date="2023-05" db="EMBL/GenBank/DDBJ databases">
        <title>Rombocin, a short stable natural nisin variant, displays selective antimicrobial activity against Listeria monocytogenes and employs dual mode of action to kill target bacterial strains.</title>
        <authorList>
            <person name="Wambui J."/>
            <person name="Stephan R."/>
            <person name="Kuipers O.P."/>
        </authorList>
    </citation>
    <scope>NUCLEOTIDE SEQUENCE [LARGE SCALE GENOMIC DNA]</scope>
    <source>
        <strain evidence="2 3">RC002</strain>
    </source>
</reference>
<keyword evidence="3" id="KW-1185">Reference proteome</keyword>
<evidence type="ECO:0008006" key="4">
    <source>
        <dbReference type="Google" id="ProtNLM"/>
    </source>
</evidence>
<evidence type="ECO:0000313" key="2">
    <source>
        <dbReference type="EMBL" id="MDK2562882.1"/>
    </source>
</evidence>
<evidence type="ECO:0000256" key="1">
    <source>
        <dbReference type="SAM" id="MobiDB-lite"/>
    </source>
</evidence>